<name>A0ABW3BL13_9ACTN</name>
<gene>
    <name evidence="8" type="ORF">ACFQZU_22670</name>
</gene>
<evidence type="ECO:0000256" key="1">
    <source>
        <dbReference type="ARBA" id="ARBA00004651"/>
    </source>
</evidence>
<keyword evidence="5 6" id="KW-0472">Membrane</keyword>
<evidence type="ECO:0000313" key="8">
    <source>
        <dbReference type="EMBL" id="MFD0804097.1"/>
    </source>
</evidence>
<evidence type="ECO:0000313" key="9">
    <source>
        <dbReference type="Proteomes" id="UP001596956"/>
    </source>
</evidence>
<keyword evidence="3 6" id="KW-0812">Transmembrane</keyword>
<organism evidence="8 9">
    <name type="scientific">Streptomonospora algeriensis</name>
    <dbReference type="NCBI Taxonomy" id="995084"/>
    <lineage>
        <taxon>Bacteria</taxon>
        <taxon>Bacillati</taxon>
        <taxon>Actinomycetota</taxon>
        <taxon>Actinomycetes</taxon>
        <taxon>Streptosporangiales</taxon>
        <taxon>Nocardiopsidaceae</taxon>
        <taxon>Streptomonospora</taxon>
    </lineage>
</organism>
<evidence type="ECO:0000259" key="7">
    <source>
        <dbReference type="Pfam" id="PF02687"/>
    </source>
</evidence>
<comment type="subcellular location">
    <subcellularLocation>
        <location evidence="1">Cell membrane</location>
        <topology evidence="1">Multi-pass membrane protein</topology>
    </subcellularLocation>
</comment>
<dbReference type="EMBL" id="JBHTHR010001355">
    <property type="protein sequence ID" value="MFD0804097.1"/>
    <property type="molecule type" value="Genomic_DNA"/>
</dbReference>
<feature type="transmembrane region" description="Helical" evidence="6">
    <location>
        <begin position="28"/>
        <end position="50"/>
    </location>
</feature>
<evidence type="ECO:0000256" key="6">
    <source>
        <dbReference type="SAM" id="Phobius"/>
    </source>
</evidence>
<proteinExistence type="predicted"/>
<feature type="non-terminal residue" evidence="8">
    <location>
        <position position="274"/>
    </location>
</feature>
<feature type="domain" description="ABC3 transporter permease C-terminal" evidence="7">
    <location>
        <begin position="206"/>
        <end position="270"/>
    </location>
</feature>
<protein>
    <submittedName>
        <fullName evidence="8">FtsX-like permease family protein</fullName>
    </submittedName>
</protein>
<evidence type="ECO:0000256" key="3">
    <source>
        <dbReference type="ARBA" id="ARBA00022692"/>
    </source>
</evidence>
<dbReference type="Proteomes" id="UP001596956">
    <property type="component" value="Unassembled WGS sequence"/>
</dbReference>
<evidence type="ECO:0000256" key="4">
    <source>
        <dbReference type="ARBA" id="ARBA00022989"/>
    </source>
</evidence>
<feature type="non-terminal residue" evidence="8">
    <location>
        <position position="1"/>
    </location>
</feature>
<accession>A0ABW3BL13</accession>
<sequence>RPAGPLRWFREVALGVRMSVSGGRDSRVRLALIAAAVGSAVALLLGGASAPTLMDARTERDEARSYDQGQSIPEPSADTLLVGYAHSDYFDRRVVGRILAPEGPRAPVPPGVAEVPGPGEMVVSPALKRLLDSPEHRLLRDRLDYRIVGTIGREGLLGPHELAYYAGTDDAALSPNLSLTTRIDDFGAERRASGTNPAILLLVLVGSTVALLPLGVFIAAALRFGSDKRDRRIAALRLIGADRWTAGRIACGEAVVGALAGLVAGVALFLPLRE</sequence>
<feature type="transmembrane region" description="Helical" evidence="6">
    <location>
        <begin position="199"/>
        <end position="225"/>
    </location>
</feature>
<reference evidence="9" key="1">
    <citation type="journal article" date="2019" name="Int. J. Syst. Evol. Microbiol.">
        <title>The Global Catalogue of Microorganisms (GCM) 10K type strain sequencing project: providing services to taxonomists for standard genome sequencing and annotation.</title>
        <authorList>
            <consortium name="The Broad Institute Genomics Platform"/>
            <consortium name="The Broad Institute Genome Sequencing Center for Infectious Disease"/>
            <person name="Wu L."/>
            <person name="Ma J."/>
        </authorList>
    </citation>
    <scope>NUCLEOTIDE SEQUENCE [LARGE SCALE GENOMIC DNA]</scope>
    <source>
        <strain evidence="9">CCUG 63369</strain>
    </source>
</reference>
<keyword evidence="4 6" id="KW-1133">Transmembrane helix</keyword>
<evidence type="ECO:0000256" key="5">
    <source>
        <dbReference type="ARBA" id="ARBA00023136"/>
    </source>
</evidence>
<evidence type="ECO:0000256" key="2">
    <source>
        <dbReference type="ARBA" id="ARBA00022475"/>
    </source>
</evidence>
<dbReference type="InterPro" id="IPR003838">
    <property type="entry name" value="ABC3_permease_C"/>
</dbReference>
<feature type="transmembrane region" description="Helical" evidence="6">
    <location>
        <begin position="246"/>
        <end position="270"/>
    </location>
</feature>
<dbReference type="Pfam" id="PF02687">
    <property type="entry name" value="FtsX"/>
    <property type="match status" value="1"/>
</dbReference>
<comment type="caution">
    <text evidence="8">The sequence shown here is derived from an EMBL/GenBank/DDBJ whole genome shotgun (WGS) entry which is preliminary data.</text>
</comment>
<keyword evidence="2" id="KW-1003">Cell membrane</keyword>
<keyword evidence="9" id="KW-1185">Reference proteome</keyword>